<evidence type="ECO:0000313" key="2">
    <source>
        <dbReference type="EMBL" id="KAK6492039.1"/>
    </source>
</evidence>
<gene>
    <name evidence="2" type="ORF">HHUSO_G4275</name>
</gene>
<keyword evidence="3" id="KW-1185">Reference proteome</keyword>
<evidence type="ECO:0000313" key="3">
    <source>
        <dbReference type="Proteomes" id="UP001369086"/>
    </source>
</evidence>
<dbReference type="Proteomes" id="UP001369086">
    <property type="component" value="Unassembled WGS sequence"/>
</dbReference>
<dbReference type="Gene3D" id="2.60.40.770">
    <property type="match status" value="1"/>
</dbReference>
<evidence type="ECO:0000256" key="1">
    <source>
        <dbReference type="SAM" id="SignalP"/>
    </source>
</evidence>
<reference evidence="2 3" key="1">
    <citation type="submission" date="2021-05" db="EMBL/GenBank/DDBJ databases">
        <authorList>
            <person name="Zahm M."/>
            <person name="Klopp C."/>
            <person name="Cabau C."/>
            <person name="Kuhl H."/>
            <person name="Suciu R."/>
            <person name="Ciorpac M."/>
            <person name="Holostenco D."/>
            <person name="Gessner J."/>
            <person name="Wuertz S."/>
            <person name="Hohne C."/>
            <person name="Stock M."/>
            <person name="Gislard M."/>
            <person name="Lluch J."/>
            <person name="Milhes M."/>
            <person name="Lampietro C."/>
            <person name="Lopez Roques C."/>
            <person name="Donnadieu C."/>
            <person name="Du K."/>
            <person name="Schartl M."/>
            <person name="Guiguen Y."/>
        </authorList>
    </citation>
    <scope>NUCLEOTIDE SEQUENCE [LARGE SCALE GENOMIC DNA]</scope>
    <source>
        <strain evidence="2">Hh-F2</strain>
        <tissue evidence="2">Blood</tissue>
    </source>
</reference>
<comment type="caution">
    <text evidence="2">The sequence shown here is derived from an EMBL/GenBank/DDBJ whole genome shotgun (WGS) entry which is preliminary data.</text>
</comment>
<dbReference type="InterPro" id="IPR039217">
    <property type="entry name" value="LY96"/>
</dbReference>
<proteinExistence type="predicted"/>
<sequence length="154" mass="18073">MIQHILLFFTFGSALGEKYVLCSTEELDTWYSFSGGFDQMLLTVLPCQYNGIGEWEIKFSGIPWFDLMNLHLKMQVFYNDQTVAEKNIDWCIEEDQREQICGTIKGEHFNYEARMRTAEYYLSPGLYEISMHLFTGFDIQQELILHANLTLLIK</sequence>
<dbReference type="PANTHER" id="PTHR15218:SF0">
    <property type="entry name" value="LYMPHOCYTE ANTIGEN 96"/>
    <property type="match status" value="1"/>
</dbReference>
<dbReference type="EMBL" id="JAHFZB010000003">
    <property type="protein sequence ID" value="KAK6492039.1"/>
    <property type="molecule type" value="Genomic_DNA"/>
</dbReference>
<feature type="signal peptide" evidence="1">
    <location>
        <begin position="1"/>
        <end position="16"/>
    </location>
</feature>
<accession>A0ABR1A4M6</accession>
<organism evidence="2 3">
    <name type="scientific">Huso huso</name>
    <name type="common">Beluga</name>
    <name type="synonym">Acipenser huso</name>
    <dbReference type="NCBI Taxonomy" id="61971"/>
    <lineage>
        <taxon>Eukaryota</taxon>
        <taxon>Metazoa</taxon>
        <taxon>Chordata</taxon>
        <taxon>Craniata</taxon>
        <taxon>Vertebrata</taxon>
        <taxon>Euteleostomi</taxon>
        <taxon>Actinopterygii</taxon>
        <taxon>Chondrostei</taxon>
        <taxon>Acipenseriformes</taxon>
        <taxon>Acipenseridae</taxon>
        <taxon>Huso</taxon>
    </lineage>
</organism>
<feature type="chain" id="PRO_5046065911" evidence="1">
    <location>
        <begin position="17"/>
        <end position="154"/>
    </location>
</feature>
<keyword evidence="1" id="KW-0732">Signal</keyword>
<protein>
    <submittedName>
        <fullName evidence="2">Lymphocyte antigen 96</fullName>
    </submittedName>
</protein>
<dbReference type="PANTHER" id="PTHR15218">
    <property type="entry name" value="MD-1, MD-2 - RELATED"/>
    <property type="match status" value="1"/>
</dbReference>
<name>A0ABR1A4M6_HUSHU</name>